<evidence type="ECO:0000256" key="2">
    <source>
        <dbReference type="SAM" id="MobiDB-lite"/>
    </source>
</evidence>
<dbReference type="Gene3D" id="1.25.40.10">
    <property type="entry name" value="Tetratricopeptide repeat domain"/>
    <property type="match status" value="2"/>
</dbReference>
<dbReference type="EMBL" id="SNSC02000006">
    <property type="protein sequence ID" value="TID23742.1"/>
    <property type="molecule type" value="Genomic_DNA"/>
</dbReference>
<gene>
    <name evidence="3" type="ORF">E6O75_ATG03378</name>
</gene>
<dbReference type="Proteomes" id="UP000298493">
    <property type="component" value="Unassembled WGS sequence"/>
</dbReference>
<name>A0A4Z1PMM6_9PEZI</name>
<dbReference type="AlphaFoldDB" id="A0A4Z1PMM6"/>
<dbReference type="Pfam" id="PF08238">
    <property type="entry name" value="Sel1"/>
    <property type="match status" value="5"/>
</dbReference>
<dbReference type="SUPFAM" id="SSF81901">
    <property type="entry name" value="HCP-like"/>
    <property type="match status" value="2"/>
</dbReference>
<sequence length="687" mass="76361">MYEAIIPFEDNTISDKEVFDPPAYRAAFIGAKRSSVFDDDSSVTTFQSHHGRLQRQPTMEFPSDHLPEQWSMDTGDTGDEIGDLIYLVEDFISWTETPSARLKDLECLCRETSMVPTVAQLLGEDFLRTLKTEAELRIKSIDTNEADSIHPLSSKLKNLTAQEYMDEIGEQGSSRDSGYTSTSQGSKFKVGSSDQSNHVSRTLDTRKTASIHIPEGKVAVWIGEQKFSHSYPATTTLSSGIDTHGSSTNNSTLSPLVGSPFFERPLPFDQRLGDLSALIPPSDKEVEDSLFKTMSQVLYSPKPATRLDWAEDVLRHCTISVAHAIRMAKIDPRSSAGKPLLSDLEDRMLETTLYIVKELQHAREGRAYFLGARYIESGETMEALHLLAYSSGYSRSLFYLGKLSEERKLMEEAKKRYEDGAEHEDPACLLALAQAHLNGKLGVKKDKQKGLSLLQRAAASADKDCPDPLHELALLHLEAPASKLKSGFKISNLKPLVPYDPSTAIELLRKASLLGHAPSQLRLGQLYLAGPRNMSKKLSRKGSLRRDSQTSASTDSLVSSNLETDPTLARHYLYLAARRGLTEADYEIARDIIMSRHDPSKLSKADAQLAVIHASRALFDKVPLAYGIMGKIYEDGIGRKRDFEKAEKLYFEGGKKGDGWARKRSDELRNRGVGVAGADAIYKRDWH</sequence>
<accession>A0A4Z1PMM6</accession>
<evidence type="ECO:0000313" key="4">
    <source>
        <dbReference type="Proteomes" id="UP000298493"/>
    </source>
</evidence>
<dbReference type="PANTHER" id="PTHR46430">
    <property type="entry name" value="PROTEIN SKT5-RELATED"/>
    <property type="match status" value="1"/>
</dbReference>
<dbReference type="SMART" id="SM00671">
    <property type="entry name" value="SEL1"/>
    <property type="match status" value="5"/>
</dbReference>
<evidence type="ECO:0000313" key="3">
    <source>
        <dbReference type="EMBL" id="TID23742.1"/>
    </source>
</evidence>
<feature type="region of interest" description="Disordered" evidence="2">
    <location>
        <begin position="169"/>
        <end position="203"/>
    </location>
</feature>
<keyword evidence="4" id="KW-1185">Reference proteome</keyword>
<dbReference type="InterPro" id="IPR006597">
    <property type="entry name" value="Sel1-like"/>
</dbReference>
<feature type="compositionally biased region" description="Polar residues" evidence="2">
    <location>
        <begin position="549"/>
        <end position="560"/>
    </location>
</feature>
<evidence type="ECO:0000256" key="1">
    <source>
        <dbReference type="ARBA" id="ARBA00022737"/>
    </source>
</evidence>
<dbReference type="InterPro" id="IPR011990">
    <property type="entry name" value="TPR-like_helical_dom_sf"/>
</dbReference>
<proteinExistence type="predicted"/>
<comment type="caution">
    <text evidence="3">The sequence shown here is derived from an EMBL/GenBank/DDBJ whole genome shotgun (WGS) entry which is preliminary data.</text>
</comment>
<feature type="compositionally biased region" description="Polar residues" evidence="2">
    <location>
        <begin position="171"/>
        <end position="200"/>
    </location>
</feature>
<organism evidence="3 4">
    <name type="scientific">Venturia nashicola</name>
    <dbReference type="NCBI Taxonomy" id="86259"/>
    <lineage>
        <taxon>Eukaryota</taxon>
        <taxon>Fungi</taxon>
        <taxon>Dikarya</taxon>
        <taxon>Ascomycota</taxon>
        <taxon>Pezizomycotina</taxon>
        <taxon>Dothideomycetes</taxon>
        <taxon>Pleosporomycetidae</taxon>
        <taxon>Venturiales</taxon>
        <taxon>Venturiaceae</taxon>
        <taxon>Venturia</taxon>
    </lineage>
</organism>
<dbReference type="STRING" id="86259.A0A4Z1PMM6"/>
<protein>
    <submittedName>
        <fullName evidence="3">HCP-like protein</fullName>
    </submittedName>
</protein>
<keyword evidence="1" id="KW-0677">Repeat</keyword>
<reference evidence="3 4" key="1">
    <citation type="submission" date="2019-04" db="EMBL/GenBank/DDBJ databases">
        <title>High contiguity whole genome sequence and gene annotation resource for two Venturia nashicola isolates.</title>
        <authorList>
            <person name="Prokchorchik M."/>
            <person name="Won K."/>
            <person name="Lee Y."/>
            <person name="Choi E.D."/>
            <person name="Segonzac C."/>
            <person name="Sohn K.H."/>
        </authorList>
    </citation>
    <scope>NUCLEOTIDE SEQUENCE [LARGE SCALE GENOMIC DNA]</scope>
    <source>
        <strain evidence="3 4">PRI2</strain>
    </source>
</reference>
<dbReference type="PANTHER" id="PTHR46430:SF2">
    <property type="entry name" value="CHITIN SYNTHASE REGULATORY FACTOR 4"/>
    <property type="match status" value="1"/>
</dbReference>
<feature type="region of interest" description="Disordered" evidence="2">
    <location>
        <begin position="538"/>
        <end position="560"/>
    </location>
</feature>
<dbReference type="InterPro" id="IPR051726">
    <property type="entry name" value="Chitin_Synth_Reg"/>
</dbReference>